<evidence type="ECO:0000313" key="4">
    <source>
        <dbReference type="EnsemblPlants" id="ONIVA07G02970.1"/>
    </source>
</evidence>
<evidence type="ECO:0000256" key="3">
    <source>
        <dbReference type="SAM" id="SignalP"/>
    </source>
</evidence>
<sequence length="595" mass="65804">MLVMMLRKLLLNTFVYPMPVGIWDEQCQLVYKTIMAVLHAHYGHVHLVTTQERVVISSAHRQEEEMPAGTSEARNLWPSVVSRTRYDLATAHQGNEYYTLSLEVVQVAALLSLMGRSTLPSILICYCKPLPIYFLREKLVTPDDRVVVAQTLQTILASILPLCAASQPLFKDGPEYAKVVTFGFLGTIVLVAYAGVFAKAANSKAALRLVVSAAIAAMTFAVASQLSGIGYIYNSRPAPAAVNDGAGAGHLSSRRKKQWKPIVFDWVVHILLSRVTTHSVVYYSKQRQMKHQGNDGVPAAARVEEDDGCGRGGKEQRQWLLWTTAAAAADRRNERGGRAAVKEHDDGGKDGRRRPRAGWNTGIELQRRRKRATATARWRRTQVTSAEDEGSGDAGHNGRGRRMQLMATSVMADKSDSRGGHGSGGASESGETGTGDGSGRGGRGWPPRAWMARRTWATAAEDEDGGEHERGRTQTRMERWQPWRDDCRRRRWPRKTAMAAAREDEDDGIHDREWGAGRRQPRPRARVRATAAASEDSDDGSHDHGQGYERGRQRRRPLKIATAATTTAGKGVGRRRPRKTVNTKGCAEPLRHGRR</sequence>
<feature type="compositionally biased region" description="Gly residues" evidence="1">
    <location>
        <begin position="420"/>
        <end position="444"/>
    </location>
</feature>
<feature type="compositionally biased region" description="Basic and acidic residues" evidence="1">
    <location>
        <begin position="539"/>
        <end position="551"/>
    </location>
</feature>
<dbReference type="Proteomes" id="UP000006591">
    <property type="component" value="Chromosome 7"/>
</dbReference>
<feature type="region of interest" description="Disordered" evidence="1">
    <location>
        <begin position="330"/>
        <end position="481"/>
    </location>
</feature>
<keyword evidence="2" id="KW-0812">Transmembrane</keyword>
<dbReference type="EnsemblPlants" id="ONIVA07G02970.1">
    <property type="protein sequence ID" value="ONIVA07G02970.1"/>
    <property type="gene ID" value="ONIVA07G02970"/>
</dbReference>
<feature type="signal peptide" evidence="3">
    <location>
        <begin position="1"/>
        <end position="17"/>
    </location>
</feature>
<reference evidence="4" key="2">
    <citation type="submission" date="2018-04" db="EMBL/GenBank/DDBJ databases">
        <title>OnivRS2 (Oryza nivara Reference Sequence Version 2).</title>
        <authorList>
            <person name="Zhang J."/>
            <person name="Kudrna D."/>
            <person name="Lee S."/>
            <person name="Talag J."/>
            <person name="Rajasekar S."/>
            <person name="Welchert J."/>
            <person name="Hsing Y.-I."/>
            <person name="Wing R.A."/>
        </authorList>
    </citation>
    <scope>NUCLEOTIDE SEQUENCE [LARGE SCALE GENOMIC DNA]</scope>
    <source>
        <strain evidence="4">SL10</strain>
    </source>
</reference>
<feature type="compositionally biased region" description="Basic residues" evidence="1">
    <location>
        <begin position="572"/>
        <end position="581"/>
    </location>
</feature>
<feature type="compositionally biased region" description="Basic and acidic residues" evidence="1">
    <location>
        <begin position="330"/>
        <end position="350"/>
    </location>
</feature>
<feature type="compositionally biased region" description="Basic and acidic residues" evidence="1">
    <location>
        <begin position="467"/>
        <end position="481"/>
    </location>
</feature>
<feature type="region of interest" description="Disordered" evidence="1">
    <location>
        <begin position="493"/>
        <end position="595"/>
    </location>
</feature>
<organism evidence="4">
    <name type="scientific">Oryza nivara</name>
    <name type="common">Indian wild rice</name>
    <name type="synonym">Oryza sativa f. spontanea</name>
    <dbReference type="NCBI Taxonomy" id="4536"/>
    <lineage>
        <taxon>Eukaryota</taxon>
        <taxon>Viridiplantae</taxon>
        <taxon>Streptophyta</taxon>
        <taxon>Embryophyta</taxon>
        <taxon>Tracheophyta</taxon>
        <taxon>Spermatophyta</taxon>
        <taxon>Magnoliopsida</taxon>
        <taxon>Liliopsida</taxon>
        <taxon>Poales</taxon>
        <taxon>Poaceae</taxon>
        <taxon>BOP clade</taxon>
        <taxon>Oryzoideae</taxon>
        <taxon>Oryzeae</taxon>
        <taxon>Oryzinae</taxon>
        <taxon>Oryza</taxon>
    </lineage>
</organism>
<dbReference type="HOGENOM" id="CLU_458847_0_0_1"/>
<name>A0A0E0HX34_ORYNI</name>
<keyword evidence="2" id="KW-0472">Membrane</keyword>
<keyword evidence="2" id="KW-1133">Transmembrane helix</keyword>
<feature type="transmembrane region" description="Helical" evidence="2">
    <location>
        <begin position="176"/>
        <end position="197"/>
    </location>
</feature>
<evidence type="ECO:0000256" key="2">
    <source>
        <dbReference type="SAM" id="Phobius"/>
    </source>
</evidence>
<dbReference type="AlphaFoldDB" id="A0A0E0HX34"/>
<reference evidence="4" key="1">
    <citation type="submission" date="2015-04" db="UniProtKB">
        <authorList>
            <consortium name="EnsemblPlants"/>
        </authorList>
    </citation>
    <scope>IDENTIFICATION</scope>
    <source>
        <strain evidence="4">SL10</strain>
    </source>
</reference>
<protein>
    <submittedName>
        <fullName evidence="4">Uncharacterized protein</fullName>
    </submittedName>
</protein>
<dbReference type="eggNOG" id="ENOG502R4W1">
    <property type="taxonomic scope" value="Eukaryota"/>
</dbReference>
<proteinExistence type="predicted"/>
<keyword evidence="5" id="KW-1185">Reference proteome</keyword>
<keyword evidence="3" id="KW-0732">Signal</keyword>
<evidence type="ECO:0000313" key="5">
    <source>
        <dbReference type="Proteomes" id="UP000006591"/>
    </source>
</evidence>
<feature type="compositionally biased region" description="Low complexity" evidence="1">
    <location>
        <begin position="445"/>
        <end position="459"/>
    </location>
</feature>
<feature type="compositionally biased region" description="Basic residues" evidence="1">
    <location>
        <begin position="367"/>
        <end position="380"/>
    </location>
</feature>
<feature type="transmembrane region" description="Helical" evidence="2">
    <location>
        <begin position="209"/>
        <end position="233"/>
    </location>
</feature>
<evidence type="ECO:0000256" key="1">
    <source>
        <dbReference type="SAM" id="MobiDB-lite"/>
    </source>
</evidence>
<accession>A0A0E0HX34</accession>
<feature type="chain" id="PRO_5002362090" evidence="3">
    <location>
        <begin position="18"/>
        <end position="595"/>
    </location>
</feature>
<dbReference type="Gramene" id="ONIVA07G02970.1">
    <property type="protein sequence ID" value="ONIVA07G02970.1"/>
    <property type="gene ID" value="ONIVA07G02970"/>
</dbReference>